<feature type="transmembrane region" description="Helical" evidence="3">
    <location>
        <begin position="82"/>
        <end position="101"/>
    </location>
</feature>
<dbReference type="Gene3D" id="3.60.40.10">
    <property type="entry name" value="PPM-type phosphatase domain"/>
    <property type="match status" value="1"/>
</dbReference>
<accession>A0A1J7CD37</accession>
<reference evidence="5 6" key="1">
    <citation type="submission" date="2016-10" db="EMBL/GenBank/DDBJ databases">
        <title>Genome sequence of Streptomyces gilvigriseus MUSC 26.</title>
        <authorList>
            <person name="Lee L.-H."/>
            <person name="Ser H.-L."/>
        </authorList>
    </citation>
    <scope>NUCLEOTIDE SEQUENCE [LARGE SCALE GENOMIC DNA]</scope>
    <source>
        <strain evidence="5 6">MUSC 26</strain>
    </source>
</reference>
<keyword evidence="3" id="KW-0472">Membrane</keyword>
<evidence type="ECO:0000259" key="4">
    <source>
        <dbReference type="SMART" id="SM00331"/>
    </source>
</evidence>
<dbReference type="GO" id="GO:0016791">
    <property type="term" value="F:phosphatase activity"/>
    <property type="evidence" value="ECO:0007669"/>
    <property type="project" value="TreeGrafter"/>
</dbReference>
<dbReference type="EMBL" id="MLCF01000002">
    <property type="protein sequence ID" value="OIV39476.1"/>
    <property type="molecule type" value="Genomic_DNA"/>
</dbReference>
<organism evidence="5 6">
    <name type="scientific">Mangrovactinospora gilvigrisea</name>
    <dbReference type="NCBI Taxonomy" id="1428644"/>
    <lineage>
        <taxon>Bacteria</taxon>
        <taxon>Bacillati</taxon>
        <taxon>Actinomycetota</taxon>
        <taxon>Actinomycetes</taxon>
        <taxon>Kitasatosporales</taxon>
        <taxon>Streptomycetaceae</taxon>
        <taxon>Mangrovactinospora</taxon>
    </lineage>
</organism>
<feature type="region of interest" description="Disordered" evidence="2">
    <location>
        <begin position="322"/>
        <end position="361"/>
    </location>
</feature>
<keyword evidence="1" id="KW-0378">Hydrolase</keyword>
<evidence type="ECO:0000256" key="2">
    <source>
        <dbReference type="SAM" id="MobiDB-lite"/>
    </source>
</evidence>
<proteinExistence type="predicted"/>
<comment type="caution">
    <text evidence="5">The sequence shown here is derived from an EMBL/GenBank/DDBJ whole genome shotgun (WGS) entry which is preliminary data.</text>
</comment>
<keyword evidence="3" id="KW-0812">Transmembrane</keyword>
<dbReference type="PANTHER" id="PTHR43156">
    <property type="entry name" value="STAGE II SPORULATION PROTEIN E-RELATED"/>
    <property type="match status" value="1"/>
</dbReference>
<gene>
    <name evidence="5" type="ORF">BIV57_01185</name>
</gene>
<name>A0A1J7CD37_9ACTN</name>
<dbReference type="Proteomes" id="UP000243342">
    <property type="component" value="Unassembled WGS sequence"/>
</dbReference>
<dbReference type="PANTHER" id="PTHR43156:SF2">
    <property type="entry name" value="STAGE II SPORULATION PROTEIN E"/>
    <property type="match status" value="1"/>
</dbReference>
<protein>
    <recommendedName>
        <fullName evidence="4">PPM-type phosphatase domain-containing protein</fullName>
    </recommendedName>
</protein>
<dbReference type="SMART" id="SM00331">
    <property type="entry name" value="PP2C_SIG"/>
    <property type="match status" value="1"/>
</dbReference>
<evidence type="ECO:0000256" key="1">
    <source>
        <dbReference type="ARBA" id="ARBA00022801"/>
    </source>
</evidence>
<keyword evidence="6" id="KW-1185">Reference proteome</keyword>
<evidence type="ECO:0000256" key="3">
    <source>
        <dbReference type="SAM" id="Phobius"/>
    </source>
</evidence>
<dbReference type="STRING" id="1428644.BIV57_01185"/>
<keyword evidence="3" id="KW-1133">Transmembrane helix</keyword>
<evidence type="ECO:0000313" key="5">
    <source>
        <dbReference type="EMBL" id="OIV39476.1"/>
    </source>
</evidence>
<dbReference type="Pfam" id="PF07228">
    <property type="entry name" value="SpoIIE"/>
    <property type="match status" value="1"/>
</dbReference>
<dbReference type="InterPro" id="IPR052016">
    <property type="entry name" value="Bact_Sigma-Reg"/>
</dbReference>
<sequence>MSETATVGRRRSTWLPLGAMSLVTAADYGAGSDVGLLPVYAAGPALAAARSPIRSVVAMGLVAAALCLASAAITGILGHVRVYVALLAIGYVTAGAAYAAARRQRAESELVDVRAVARALEGFLLPAPPRRAGPLRLSASYVSAARSCRVGGDLYAAVVLPDRVRLIVADVQGKGLGAVRIAGTVIAAFRESAPYADSLQEVEERIERALDRSADGERFVTAVVADLSYDGTMELLNRGHPAPLLVRGASDRQGEAELAEPPAPALPFGMAALARADEPAPTARFTLAPGERVLFYTDGLSEARDRNGDFYPLLEQAAAPLAEPDPASALKQLRSDADRHAGPGPSDDSALLLVDYSAPRP</sequence>
<evidence type="ECO:0000313" key="6">
    <source>
        <dbReference type="Proteomes" id="UP000243342"/>
    </source>
</evidence>
<dbReference type="AlphaFoldDB" id="A0A1J7CD37"/>
<feature type="domain" description="PPM-type phosphatase" evidence="4">
    <location>
        <begin position="138"/>
        <end position="356"/>
    </location>
</feature>
<dbReference type="InterPro" id="IPR036457">
    <property type="entry name" value="PPM-type-like_dom_sf"/>
</dbReference>
<feature type="transmembrane region" description="Helical" evidence="3">
    <location>
        <begin position="56"/>
        <end position="76"/>
    </location>
</feature>
<dbReference type="InterPro" id="IPR001932">
    <property type="entry name" value="PPM-type_phosphatase-like_dom"/>
</dbReference>
<dbReference type="SUPFAM" id="SSF81606">
    <property type="entry name" value="PP2C-like"/>
    <property type="match status" value="1"/>
</dbReference>